<proteinExistence type="inferred from homology"/>
<dbReference type="GO" id="GO:0051536">
    <property type="term" value="F:iron-sulfur cluster binding"/>
    <property type="evidence" value="ECO:0007669"/>
    <property type="project" value="InterPro"/>
</dbReference>
<evidence type="ECO:0000256" key="1">
    <source>
        <dbReference type="ARBA" id="ARBA00006420"/>
    </source>
</evidence>
<dbReference type="AlphaFoldDB" id="A0A6V7P566"/>
<dbReference type="GO" id="GO:0005506">
    <property type="term" value="F:iron ion binding"/>
    <property type="evidence" value="ECO:0007669"/>
    <property type="project" value="InterPro"/>
</dbReference>
<accession>A0A6V7P566</accession>
<protein>
    <recommendedName>
        <fullName evidence="3">NIF system FeS cluster assembly NifU C-terminal domain-containing protein</fullName>
    </recommendedName>
</protein>
<comment type="similarity">
    <text evidence="1">Belongs to the NifU family.</text>
</comment>
<reference evidence="4" key="1">
    <citation type="submission" date="2020-07" db="EMBL/GenBank/DDBJ databases">
        <authorList>
            <person name="Lin J."/>
        </authorList>
    </citation>
    <scope>NUCLEOTIDE SEQUENCE</scope>
</reference>
<gene>
    <name evidence="4" type="ORF">CB5_LOCUS9200</name>
</gene>
<dbReference type="EMBL" id="LR862145">
    <property type="protein sequence ID" value="CAD1825989.1"/>
    <property type="molecule type" value="Genomic_DNA"/>
</dbReference>
<sequence>MLDLIGYKCQIAVEDIADIPETLAETLGDIVITVTVLVERTAPFGGDDRGISFAGEDPNEGGDQTDTLGRHMDRRVNHQGREANINDSTNRDAIGHSDTWNSSELRDRWRNSSVGKIDVRRHSPDPDSDWPRTKACAKKVTPYYPLVNTTKKSQLGNKIIREVEGDNLQIDTVIGRCEDDRISKNSKEGLTRWRTMTDQTSNSADVALEKQGGEDGEIGASKETGEYLCIRVGAGVRVQRAGSMKMPTSISRRTGKVLDEIRPYLAGTGGGALELVQITDYIVKIRLSGPAAGVMTVRVAVTQKLREKIPIIAAVQISE</sequence>
<dbReference type="GO" id="GO:0005739">
    <property type="term" value="C:mitochondrion"/>
    <property type="evidence" value="ECO:0007669"/>
    <property type="project" value="TreeGrafter"/>
</dbReference>
<dbReference type="GO" id="GO:0016226">
    <property type="term" value="P:iron-sulfur cluster assembly"/>
    <property type="evidence" value="ECO:0007669"/>
    <property type="project" value="InterPro"/>
</dbReference>
<feature type="compositionally biased region" description="Basic and acidic residues" evidence="2">
    <location>
        <begin position="68"/>
        <end position="81"/>
    </location>
</feature>
<dbReference type="PANTHER" id="PTHR11178:SF25">
    <property type="entry name" value="NIFU-LIKE PROTEIN 3, CHLOROPLASTIC"/>
    <property type="match status" value="1"/>
</dbReference>
<dbReference type="Pfam" id="PF01106">
    <property type="entry name" value="NifU"/>
    <property type="match status" value="1"/>
</dbReference>
<evidence type="ECO:0000259" key="3">
    <source>
        <dbReference type="Pfam" id="PF01106"/>
    </source>
</evidence>
<evidence type="ECO:0000256" key="2">
    <source>
        <dbReference type="SAM" id="MobiDB-lite"/>
    </source>
</evidence>
<feature type="region of interest" description="Disordered" evidence="2">
    <location>
        <begin position="47"/>
        <end position="101"/>
    </location>
</feature>
<name>A0A6V7P566_ANACO</name>
<evidence type="ECO:0000313" key="4">
    <source>
        <dbReference type="EMBL" id="CAD1825989.1"/>
    </source>
</evidence>
<feature type="domain" description="NIF system FeS cluster assembly NifU C-terminal" evidence="3">
    <location>
        <begin position="256"/>
        <end position="315"/>
    </location>
</feature>
<dbReference type="InterPro" id="IPR034904">
    <property type="entry name" value="FSCA_dom_sf"/>
</dbReference>
<dbReference type="GO" id="GO:0009570">
    <property type="term" value="C:chloroplast stroma"/>
    <property type="evidence" value="ECO:0007669"/>
    <property type="project" value="TreeGrafter"/>
</dbReference>
<dbReference type="GO" id="GO:0005198">
    <property type="term" value="F:structural molecule activity"/>
    <property type="evidence" value="ECO:0007669"/>
    <property type="project" value="UniProtKB-ARBA"/>
</dbReference>
<dbReference type="Gene3D" id="3.30.300.130">
    <property type="entry name" value="Fe-S cluster assembly (FSCA)"/>
    <property type="match status" value="1"/>
</dbReference>
<dbReference type="PANTHER" id="PTHR11178">
    <property type="entry name" value="IRON-SULFUR CLUSTER SCAFFOLD PROTEIN NFU-RELATED"/>
    <property type="match status" value="1"/>
</dbReference>
<dbReference type="InterPro" id="IPR001075">
    <property type="entry name" value="NIF_FeS_clus_asmbl_NifU_C"/>
</dbReference>
<organism evidence="4">
    <name type="scientific">Ananas comosus var. bracteatus</name>
    <name type="common">red pineapple</name>
    <dbReference type="NCBI Taxonomy" id="296719"/>
    <lineage>
        <taxon>Eukaryota</taxon>
        <taxon>Viridiplantae</taxon>
        <taxon>Streptophyta</taxon>
        <taxon>Embryophyta</taxon>
        <taxon>Tracheophyta</taxon>
        <taxon>Spermatophyta</taxon>
        <taxon>Magnoliopsida</taxon>
        <taxon>Liliopsida</taxon>
        <taxon>Poales</taxon>
        <taxon>Bromeliaceae</taxon>
        <taxon>Bromelioideae</taxon>
        <taxon>Ananas</taxon>
    </lineage>
</organism>
<dbReference type="SUPFAM" id="SSF117916">
    <property type="entry name" value="Fe-S cluster assembly (FSCA) domain-like"/>
    <property type="match status" value="1"/>
</dbReference>